<evidence type="ECO:0000256" key="5">
    <source>
        <dbReference type="ARBA" id="ARBA00022553"/>
    </source>
</evidence>
<dbReference type="CDD" id="cd06225">
    <property type="entry name" value="HAMP"/>
    <property type="match status" value="1"/>
</dbReference>
<keyword evidence="8 16" id="KW-0418">Kinase</keyword>
<evidence type="ECO:0000256" key="1">
    <source>
        <dbReference type="ARBA" id="ARBA00000085"/>
    </source>
</evidence>
<dbReference type="EMBL" id="FNFK01000031">
    <property type="protein sequence ID" value="SDK45517.1"/>
    <property type="molecule type" value="Genomic_DNA"/>
</dbReference>
<dbReference type="InterPro" id="IPR035965">
    <property type="entry name" value="PAS-like_dom_sf"/>
</dbReference>
<dbReference type="InterPro" id="IPR005467">
    <property type="entry name" value="His_kinase_dom"/>
</dbReference>
<dbReference type="InterPro" id="IPR003594">
    <property type="entry name" value="HATPase_dom"/>
</dbReference>
<dbReference type="GO" id="GO:0005886">
    <property type="term" value="C:plasma membrane"/>
    <property type="evidence" value="ECO:0007669"/>
    <property type="project" value="UniProtKB-SubCell"/>
</dbReference>
<organism evidence="16 17">
    <name type="scientific">Alkalibacterium thalassium</name>
    <dbReference type="NCBI Taxonomy" id="426701"/>
    <lineage>
        <taxon>Bacteria</taxon>
        <taxon>Bacillati</taxon>
        <taxon>Bacillota</taxon>
        <taxon>Bacilli</taxon>
        <taxon>Lactobacillales</taxon>
        <taxon>Carnobacteriaceae</taxon>
        <taxon>Alkalibacterium</taxon>
    </lineage>
</organism>
<evidence type="ECO:0000313" key="16">
    <source>
        <dbReference type="EMBL" id="SDK45517.1"/>
    </source>
</evidence>
<evidence type="ECO:0000256" key="3">
    <source>
        <dbReference type="ARBA" id="ARBA00012438"/>
    </source>
</evidence>
<dbReference type="CDD" id="cd00130">
    <property type="entry name" value="PAS"/>
    <property type="match status" value="1"/>
</dbReference>
<dbReference type="FunFam" id="1.10.287.130:FF:000008">
    <property type="entry name" value="Two-component sensor histidine kinase"/>
    <property type="match status" value="1"/>
</dbReference>
<comment type="subcellular location">
    <subcellularLocation>
        <location evidence="2">Cell membrane</location>
    </subcellularLocation>
</comment>
<dbReference type="InterPro" id="IPR013656">
    <property type="entry name" value="PAS_4"/>
</dbReference>
<dbReference type="Proteomes" id="UP000199433">
    <property type="component" value="Unassembled WGS sequence"/>
</dbReference>
<dbReference type="OrthoDB" id="9813151at2"/>
<dbReference type="NCBIfam" id="NF046044">
    <property type="entry name" value="PnpS"/>
    <property type="match status" value="1"/>
</dbReference>
<dbReference type="PROSITE" id="PS50109">
    <property type="entry name" value="HIS_KIN"/>
    <property type="match status" value="1"/>
</dbReference>
<dbReference type="GO" id="GO:0000155">
    <property type="term" value="F:phosphorelay sensor kinase activity"/>
    <property type="evidence" value="ECO:0007669"/>
    <property type="project" value="InterPro"/>
</dbReference>
<keyword evidence="6" id="KW-0808">Transferase</keyword>
<dbReference type="CDD" id="cd00082">
    <property type="entry name" value="HisKA"/>
    <property type="match status" value="1"/>
</dbReference>
<dbReference type="NCBIfam" id="TIGR00229">
    <property type="entry name" value="sensory_box"/>
    <property type="match status" value="1"/>
</dbReference>
<dbReference type="PANTHER" id="PTHR45453:SF1">
    <property type="entry name" value="PHOSPHATE REGULON SENSOR PROTEIN PHOR"/>
    <property type="match status" value="1"/>
</dbReference>
<keyword evidence="4" id="KW-1003">Cell membrane</keyword>
<keyword evidence="7" id="KW-0547">Nucleotide-binding</keyword>
<dbReference type="Gene3D" id="3.30.450.20">
    <property type="entry name" value="PAS domain"/>
    <property type="match status" value="1"/>
</dbReference>
<dbReference type="GO" id="GO:0016036">
    <property type="term" value="P:cellular response to phosphate starvation"/>
    <property type="evidence" value="ECO:0007669"/>
    <property type="project" value="TreeGrafter"/>
</dbReference>
<evidence type="ECO:0000259" key="13">
    <source>
        <dbReference type="PROSITE" id="PS50109"/>
    </source>
</evidence>
<dbReference type="Gene3D" id="3.30.565.10">
    <property type="entry name" value="Histidine kinase-like ATPase, C-terminal domain"/>
    <property type="match status" value="1"/>
</dbReference>
<evidence type="ECO:0000256" key="9">
    <source>
        <dbReference type="ARBA" id="ARBA00022840"/>
    </source>
</evidence>
<reference evidence="17" key="1">
    <citation type="submission" date="2016-10" db="EMBL/GenBank/DDBJ databases">
        <authorList>
            <person name="Varghese N."/>
            <person name="Submissions S."/>
        </authorList>
    </citation>
    <scope>NUCLEOTIDE SEQUENCE [LARGE SCALE GENOMIC DNA]</scope>
    <source>
        <strain evidence="17">DSM 19181</strain>
    </source>
</reference>
<dbReference type="GO" id="GO:0005524">
    <property type="term" value="F:ATP binding"/>
    <property type="evidence" value="ECO:0007669"/>
    <property type="project" value="UniProtKB-KW"/>
</dbReference>
<dbReference type="InterPro" id="IPR036890">
    <property type="entry name" value="HATPase_C_sf"/>
</dbReference>
<evidence type="ECO:0000256" key="2">
    <source>
        <dbReference type="ARBA" id="ARBA00004236"/>
    </source>
</evidence>
<protein>
    <recommendedName>
        <fullName evidence="3">histidine kinase</fullName>
        <ecNumber evidence="3">2.7.13.3</ecNumber>
    </recommendedName>
</protein>
<dbReference type="InterPro" id="IPR004358">
    <property type="entry name" value="Sig_transdc_His_kin-like_C"/>
</dbReference>
<dbReference type="FunFam" id="3.30.565.10:FF:000006">
    <property type="entry name" value="Sensor histidine kinase WalK"/>
    <property type="match status" value="1"/>
</dbReference>
<evidence type="ECO:0000313" key="17">
    <source>
        <dbReference type="Proteomes" id="UP000199433"/>
    </source>
</evidence>
<dbReference type="AlphaFoldDB" id="A0A1G9C1F3"/>
<sequence>MKQLRARILGFFMLVLVLFTLLFLYLISSILQRQAIEQQGEDLQSQLLTLSSQLDASQFEDDLNLVNLQLDQTAEVITERITFISPEGEVIYDTRAQEEVLENHLNRPEIQQVLDGESIGTFNRTSESTGEVLYYVATDVVNTEGELIGFLRLSKNVEEMGGLTDHFIQTLALFTIISILVALLFTNYWTKRISDPIEKMKQITERLRIQDYSSRYREHSYKEIDELGLAINHLATNFDYQMQEINQNQTQLKELVNHLVIGVMLVDNQGNITMVNPVMNEIVGKDLYGKIGMSYEEGLHSTALIDLITRAIQEQSLQNKETTLLYPEEKVVDVNVVPILNQSKETINHIVLLYDITEIRRLEKVRTDFVANVSHELRTPITAVKGFAETLLDGALEDEEVLVEFLKIIHKESTRLDLMVQDILQLSRLEQHKVQGVIQDVRIKDVADEVRNILHQKVDLKQITLNVVENEAVLLEIDRDQLKQILINLIGNAVTYTSNKGWIGVTIDRTDHEAVITVSDNGLGIPKESQSRIFERFYRVDQARSRNAGGTGLGLAIVKWLIENNQGRITLDSEENKGSTFTIWLPLKHEENKFNPRL</sequence>
<keyword evidence="10" id="KW-0902">Two-component regulatory system</keyword>
<evidence type="ECO:0000256" key="6">
    <source>
        <dbReference type="ARBA" id="ARBA00022679"/>
    </source>
</evidence>
<evidence type="ECO:0000256" key="4">
    <source>
        <dbReference type="ARBA" id="ARBA00022475"/>
    </source>
</evidence>
<dbReference type="SMART" id="SM00387">
    <property type="entry name" value="HATPase_c"/>
    <property type="match status" value="1"/>
</dbReference>
<dbReference type="InterPro" id="IPR003661">
    <property type="entry name" value="HisK_dim/P_dom"/>
</dbReference>
<dbReference type="Pfam" id="PF00512">
    <property type="entry name" value="HisKA"/>
    <property type="match status" value="1"/>
</dbReference>
<keyword evidence="9" id="KW-0067">ATP-binding</keyword>
<dbReference type="SMART" id="SM00388">
    <property type="entry name" value="HisKA"/>
    <property type="match status" value="1"/>
</dbReference>
<dbReference type="GO" id="GO:0004721">
    <property type="term" value="F:phosphoprotein phosphatase activity"/>
    <property type="evidence" value="ECO:0007669"/>
    <property type="project" value="TreeGrafter"/>
</dbReference>
<dbReference type="PROSITE" id="PS50112">
    <property type="entry name" value="PAS"/>
    <property type="match status" value="1"/>
</dbReference>
<keyword evidence="12" id="KW-1133">Transmembrane helix</keyword>
<dbReference type="PROSITE" id="PS50885">
    <property type="entry name" value="HAMP"/>
    <property type="match status" value="1"/>
</dbReference>
<dbReference type="Gene3D" id="1.10.287.130">
    <property type="match status" value="1"/>
</dbReference>
<dbReference type="PRINTS" id="PR00344">
    <property type="entry name" value="BCTRLSENSOR"/>
</dbReference>
<evidence type="ECO:0000259" key="14">
    <source>
        <dbReference type="PROSITE" id="PS50112"/>
    </source>
</evidence>
<dbReference type="SUPFAM" id="SSF55874">
    <property type="entry name" value="ATPase domain of HSP90 chaperone/DNA topoisomerase II/histidine kinase"/>
    <property type="match status" value="1"/>
</dbReference>
<comment type="catalytic activity">
    <reaction evidence="1">
        <text>ATP + protein L-histidine = ADP + protein N-phospho-L-histidine.</text>
        <dbReference type="EC" id="2.7.13.3"/>
    </reaction>
</comment>
<gene>
    <name evidence="16" type="ORF">SAMN04488098_103122</name>
</gene>
<dbReference type="InterPro" id="IPR003660">
    <property type="entry name" value="HAMP_dom"/>
</dbReference>
<dbReference type="RefSeq" id="WP_091267486.1">
    <property type="nucleotide sequence ID" value="NZ_FNFK01000031.1"/>
</dbReference>
<dbReference type="SUPFAM" id="SSF47384">
    <property type="entry name" value="Homodimeric domain of signal transducing histidine kinase"/>
    <property type="match status" value="1"/>
</dbReference>
<evidence type="ECO:0000256" key="12">
    <source>
        <dbReference type="SAM" id="Phobius"/>
    </source>
</evidence>
<evidence type="ECO:0000256" key="10">
    <source>
        <dbReference type="ARBA" id="ARBA00023012"/>
    </source>
</evidence>
<proteinExistence type="predicted"/>
<evidence type="ECO:0000256" key="11">
    <source>
        <dbReference type="ARBA" id="ARBA00023136"/>
    </source>
</evidence>
<dbReference type="InterPro" id="IPR050351">
    <property type="entry name" value="BphY/WalK/GraS-like"/>
</dbReference>
<evidence type="ECO:0000256" key="8">
    <source>
        <dbReference type="ARBA" id="ARBA00022777"/>
    </source>
</evidence>
<feature type="domain" description="Histidine kinase" evidence="13">
    <location>
        <begin position="372"/>
        <end position="589"/>
    </location>
</feature>
<dbReference type="Pfam" id="PF08448">
    <property type="entry name" value="PAS_4"/>
    <property type="match status" value="1"/>
</dbReference>
<dbReference type="EC" id="2.7.13.3" evidence="3"/>
<feature type="domain" description="PAS" evidence="14">
    <location>
        <begin position="248"/>
        <end position="284"/>
    </location>
</feature>
<feature type="transmembrane region" description="Helical" evidence="12">
    <location>
        <begin position="6"/>
        <end position="27"/>
    </location>
</feature>
<accession>A0A1G9C1F3</accession>
<dbReference type="CDD" id="cd00075">
    <property type="entry name" value="HATPase"/>
    <property type="match status" value="1"/>
</dbReference>
<name>A0A1G9C1F3_9LACT</name>
<feature type="domain" description="HAMP" evidence="15">
    <location>
        <begin position="191"/>
        <end position="243"/>
    </location>
</feature>
<keyword evidence="17" id="KW-1185">Reference proteome</keyword>
<dbReference type="SMART" id="SM00091">
    <property type="entry name" value="PAS"/>
    <property type="match status" value="1"/>
</dbReference>
<dbReference type="SUPFAM" id="SSF55785">
    <property type="entry name" value="PYP-like sensor domain (PAS domain)"/>
    <property type="match status" value="1"/>
</dbReference>
<dbReference type="Gene3D" id="6.10.340.10">
    <property type="match status" value="1"/>
</dbReference>
<dbReference type="InterPro" id="IPR036097">
    <property type="entry name" value="HisK_dim/P_sf"/>
</dbReference>
<dbReference type="PANTHER" id="PTHR45453">
    <property type="entry name" value="PHOSPHATE REGULON SENSOR PROTEIN PHOR"/>
    <property type="match status" value="1"/>
</dbReference>
<dbReference type="InterPro" id="IPR000014">
    <property type="entry name" value="PAS"/>
</dbReference>
<evidence type="ECO:0000259" key="15">
    <source>
        <dbReference type="PROSITE" id="PS50885"/>
    </source>
</evidence>
<dbReference type="Pfam" id="PF02518">
    <property type="entry name" value="HATPase_c"/>
    <property type="match status" value="1"/>
</dbReference>
<keyword evidence="12" id="KW-0812">Transmembrane</keyword>
<keyword evidence="5" id="KW-0597">Phosphoprotein</keyword>
<feature type="transmembrane region" description="Helical" evidence="12">
    <location>
        <begin position="170"/>
        <end position="189"/>
    </location>
</feature>
<evidence type="ECO:0000256" key="7">
    <source>
        <dbReference type="ARBA" id="ARBA00022741"/>
    </source>
</evidence>
<keyword evidence="11 12" id="KW-0472">Membrane</keyword>
<dbReference type="STRING" id="426701.SAMN04488098_103122"/>